<feature type="domain" description="Flavin reductase like" evidence="4">
    <location>
        <begin position="9"/>
        <end position="152"/>
    </location>
</feature>
<dbReference type="PANTHER" id="PTHR43567">
    <property type="entry name" value="FLAVOREDOXIN-RELATED-RELATED"/>
    <property type="match status" value="1"/>
</dbReference>
<dbReference type="Pfam" id="PF01613">
    <property type="entry name" value="Flavin_Reduct"/>
    <property type="match status" value="1"/>
</dbReference>
<dbReference type="GO" id="GO:0016646">
    <property type="term" value="F:oxidoreductase activity, acting on the CH-NH group of donors, NAD or NADP as acceptor"/>
    <property type="evidence" value="ECO:0007669"/>
    <property type="project" value="UniProtKB-ARBA"/>
</dbReference>
<keyword evidence="2" id="KW-0285">Flavoprotein</keyword>
<evidence type="ECO:0000313" key="6">
    <source>
        <dbReference type="Proteomes" id="UP000004662"/>
    </source>
</evidence>
<evidence type="ECO:0000313" key="5">
    <source>
        <dbReference type="EMBL" id="EHJ47693.1"/>
    </source>
</evidence>
<evidence type="ECO:0000259" key="4">
    <source>
        <dbReference type="SMART" id="SM00903"/>
    </source>
</evidence>
<accession>G7Q7Z9</accession>
<dbReference type="InterPro" id="IPR002563">
    <property type="entry name" value="Flavin_Rdtase-like_dom"/>
</dbReference>
<keyword evidence="6" id="KW-1185">Reference proteome</keyword>
<dbReference type="eggNOG" id="COG1853">
    <property type="taxonomic scope" value="Bacteria"/>
</dbReference>
<dbReference type="Gene3D" id="2.30.110.10">
    <property type="entry name" value="Electron Transport, Fmn-binding Protein, Chain A"/>
    <property type="match status" value="1"/>
</dbReference>
<dbReference type="SMART" id="SM00903">
    <property type="entry name" value="Flavin_Reduct"/>
    <property type="match status" value="1"/>
</dbReference>
<dbReference type="GO" id="GO:0010181">
    <property type="term" value="F:FMN binding"/>
    <property type="evidence" value="ECO:0007669"/>
    <property type="project" value="InterPro"/>
</dbReference>
<name>G7Q7Z9_9BACT</name>
<dbReference type="RefSeq" id="WP_009181087.1">
    <property type="nucleotide sequence ID" value="NZ_CM001368.1"/>
</dbReference>
<evidence type="ECO:0000256" key="3">
    <source>
        <dbReference type="ARBA" id="ARBA00038054"/>
    </source>
</evidence>
<dbReference type="InterPro" id="IPR012349">
    <property type="entry name" value="Split_barrel_FMN-bd"/>
</dbReference>
<dbReference type="PANTHER" id="PTHR43567:SF1">
    <property type="entry name" value="FLAVOREDOXIN"/>
    <property type="match status" value="1"/>
</dbReference>
<comment type="similarity">
    <text evidence="3">Belongs to the flavoredoxin family.</text>
</comment>
<organism evidence="5 6">
    <name type="scientific">Solidesulfovibrio carbinoliphilus subsp. oakridgensis</name>
    <dbReference type="NCBI Taxonomy" id="694327"/>
    <lineage>
        <taxon>Bacteria</taxon>
        <taxon>Pseudomonadati</taxon>
        <taxon>Thermodesulfobacteriota</taxon>
        <taxon>Desulfovibrionia</taxon>
        <taxon>Desulfovibrionales</taxon>
        <taxon>Desulfovibrionaceae</taxon>
        <taxon>Solidesulfovibrio</taxon>
    </lineage>
</organism>
<sequence>MHTNIGPTCALYPMPSTLVGATVGGRANFLAIAHIGILNNVAPQYLTVSLKKFRHTAKGIHQTGTFSICLPTKSMVLAADYVGIVSGAKVDKSRIFDVFYGELETAPMIRECPVNMELKLHQVIDLPAHEVFVGELVASHVAPEALDKGKVDLEKVKPLLFDYASGWYWSLGEPVAPCWRAGRDYQPQQTEEEGR</sequence>
<evidence type="ECO:0000256" key="2">
    <source>
        <dbReference type="ARBA" id="ARBA00022630"/>
    </source>
</evidence>
<gene>
    <name evidence="5" type="ORF">DFW101_1685</name>
</gene>
<dbReference type="STRING" id="694327.DFW101_1685"/>
<comment type="cofactor">
    <cofactor evidence="1">
        <name>FMN</name>
        <dbReference type="ChEBI" id="CHEBI:58210"/>
    </cofactor>
</comment>
<dbReference type="HOGENOM" id="CLU_059021_5_5_7"/>
<dbReference type="Proteomes" id="UP000004662">
    <property type="component" value="Chromosome"/>
</dbReference>
<reference evidence="6" key="1">
    <citation type="journal article" date="2015" name="Genome Announc.">
        <title>High-Quality Draft Genome Sequence of Desulfovibrio carbinoliphilus FW-101-2B, an Organic Acid-Oxidizing Sulfate-Reducing Bacterium Isolated from Uranium(VI)-Contaminated Groundwater.</title>
        <authorList>
            <person name="Ramsay B.D."/>
            <person name="Hwang C."/>
            <person name="Woo H.L."/>
            <person name="Carroll S.L."/>
            <person name="Lucas S."/>
            <person name="Han J."/>
            <person name="Lapidus A.L."/>
            <person name="Cheng J.F."/>
            <person name="Goodwin L.A."/>
            <person name="Pitluck S."/>
            <person name="Peters L."/>
            <person name="Chertkov O."/>
            <person name="Held B."/>
            <person name="Detter J.C."/>
            <person name="Han C.S."/>
            <person name="Tapia R."/>
            <person name="Land M.L."/>
            <person name="Hauser L.J."/>
            <person name="Kyrpides N.C."/>
            <person name="Ivanova N.N."/>
            <person name="Mikhailova N."/>
            <person name="Pagani I."/>
            <person name="Woyke T."/>
            <person name="Arkin A.P."/>
            <person name="Dehal P."/>
            <person name="Chivian D."/>
            <person name="Criddle C.S."/>
            <person name="Wu W."/>
            <person name="Chakraborty R."/>
            <person name="Hazen T.C."/>
            <person name="Fields M.W."/>
        </authorList>
    </citation>
    <scope>NUCLEOTIDE SEQUENCE [LARGE SCALE GENOMIC DNA]</scope>
    <source>
        <strain evidence="6">FW-101-2B</strain>
    </source>
</reference>
<protein>
    <submittedName>
        <fullName evidence="5">Flavin reductase domain protein FMN-binding</fullName>
    </submittedName>
</protein>
<dbReference type="InterPro" id="IPR052174">
    <property type="entry name" value="Flavoredoxin"/>
</dbReference>
<evidence type="ECO:0000256" key="1">
    <source>
        <dbReference type="ARBA" id="ARBA00001917"/>
    </source>
</evidence>
<dbReference type="SUPFAM" id="SSF50475">
    <property type="entry name" value="FMN-binding split barrel"/>
    <property type="match status" value="1"/>
</dbReference>
<dbReference type="EMBL" id="CM001368">
    <property type="protein sequence ID" value="EHJ47693.1"/>
    <property type="molecule type" value="Genomic_DNA"/>
</dbReference>
<dbReference type="AlphaFoldDB" id="G7Q7Z9"/>
<proteinExistence type="inferred from homology"/>
<dbReference type="OrthoDB" id="9794638at2"/>